<evidence type="ECO:0000256" key="1">
    <source>
        <dbReference type="ARBA" id="ARBA00023015"/>
    </source>
</evidence>
<dbReference type="SUPFAM" id="SSF54909">
    <property type="entry name" value="Dimeric alpha+beta barrel"/>
    <property type="match status" value="1"/>
</dbReference>
<dbReference type="EMBL" id="MTSD02000001">
    <property type="protein sequence ID" value="OOV88015.1"/>
    <property type="molecule type" value="Genomic_DNA"/>
</dbReference>
<comment type="caution">
    <text evidence="6">The sequence shown here is derived from an EMBL/GenBank/DDBJ whole genome shotgun (WGS) entry which is preliminary data.</text>
</comment>
<dbReference type="Pfam" id="PF13412">
    <property type="entry name" value="HTH_24"/>
    <property type="match status" value="1"/>
</dbReference>
<evidence type="ECO:0000256" key="2">
    <source>
        <dbReference type="ARBA" id="ARBA00023125"/>
    </source>
</evidence>
<dbReference type="Gene3D" id="3.30.70.920">
    <property type="match status" value="1"/>
</dbReference>
<evidence type="ECO:0000259" key="5">
    <source>
        <dbReference type="PROSITE" id="PS50956"/>
    </source>
</evidence>
<organism evidence="6 7">
    <name type="scientific">Oceanospirillum linum</name>
    <dbReference type="NCBI Taxonomy" id="966"/>
    <lineage>
        <taxon>Bacteria</taxon>
        <taxon>Pseudomonadati</taxon>
        <taxon>Pseudomonadota</taxon>
        <taxon>Gammaproteobacteria</taxon>
        <taxon>Oceanospirillales</taxon>
        <taxon>Oceanospirillaceae</taxon>
        <taxon>Oceanospirillum</taxon>
    </lineage>
</organism>
<proteinExistence type="predicted"/>
<dbReference type="InterPro" id="IPR019888">
    <property type="entry name" value="Tscrpt_reg_AsnC-like"/>
</dbReference>
<dbReference type="STRING" id="966.BTA35_0200170"/>
<dbReference type="InterPro" id="IPR011008">
    <property type="entry name" value="Dimeric_a/b-barrel"/>
</dbReference>
<dbReference type="Gene3D" id="1.10.10.10">
    <property type="entry name" value="Winged helix-like DNA-binding domain superfamily/Winged helix DNA-binding domain"/>
    <property type="match status" value="1"/>
</dbReference>
<feature type="domain" description="HTH asnC-type" evidence="5">
    <location>
        <begin position="23"/>
        <end position="84"/>
    </location>
</feature>
<dbReference type="GO" id="GO:0043565">
    <property type="term" value="F:sequence-specific DNA binding"/>
    <property type="evidence" value="ECO:0007669"/>
    <property type="project" value="InterPro"/>
</dbReference>
<dbReference type="InterPro" id="IPR011991">
    <property type="entry name" value="ArsR-like_HTH"/>
</dbReference>
<dbReference type="GO" id="GO:0043200">
    <property type="term" value="P:response to amino acid"/>
    <property type="evidence" value="ECO:0007669"/>
    <property type="project" value="TreeGrafter"/>
</dbReference>
<sequence>MSLSKGVVGSDSSRPRDSKTSGLDDTDRRILALLQKDGRLSNAKLAERLNLSETPCWRRLKRLEAEGYIEGYQARLNRQKLGLGVVGFAQVTFGDHSGQAPLEFEQKMAQMPEILSCHNVSGDCDYILQIVASDLEDYGDFVRNRLRVLPGITAIRSSLALREVKTGLQLPV</sequence>
<name>A0A1T1HDX0_OCELI</name>
<keyword evidence="7" id="KW-1185">Reference proteome</keyword>
<dbReference type="SMART" id="SM00344">
    <property type="entry name" value="HTH_ASNC"/>
    <property type="match status" value="1"/>
</dbReference>
<dbReference type="SUPFAM" id="SSF46785">
    <property type="entry name" value="Winged helix' DNA-binding domain"/>
    <property type="match status" value="1"/>
</dbReference>
<dbReference type="InterPro" id="IPR019887">
    <property type="entry name" value="Tscrpt_reg_AsnC/Lrp_C"/>
</dbReference>
<dbReference type="CDD" id="cd00090">
    <property type="entry name" value="HTH_ARSR"/>
    <property type="match status" value="1"/>
</dbReference>
<feature type="region of interest" description="Disordered" evidence="4">
    <location>
        <begin position="1"/>
        <end position="23"/>
    </location>
</feature>
<protein>
    <submittedName>
        <fullName evidence="6">AsnC family transcriptional regulator</fullName>
    </submittedName>
</protein>
<dbReference type="InterPro" id="IPR036388">
    <property type="entry name" value="WH-like_DNA-bd_sf"/>
</dbReference>
<evidence type="ECO:0000256" key="3">
    <source>
        <dbReference type="ARBA" id="ARBA00023163"/>
    </source>
</evidence>
<dbReference type="PANTHER" id="PTHR30154:SF34">
    <property type="entry name" value="TRANSCRIPTIONAL REGULATOR AZLB"/>
    <property type="match status" value="1"/>
</dbReference>
<dbReference type="PROSITE" id="PS50956">
    <property type="entry name" value="HTH_ASNC_2"/>
    <property type="match status" value="1"/>
</dbReference>
<dbReference type="RefSeq" id="WP_077242425.1">
    <property type="nucleotide sequence ID" value="NZ_FXTS01000001.1"/>
</dbReference>
<dbReference type="Proteomes" id="UP000190064">
    <property type="component" value="Unassembled WGS sequence"/>
</dbReference>
<dbReference type="InterPro" id="IPR000485">
    <property type="entry name" value="AsnC-type_HTH_dom"/>
</dbReference>
<dbReference type="PANTHER" id="PTHR30154">
    <property type="entry name" value="LEUCINE-RESPONSIVE REGULATORY PROTEIN"/>
    <property type="match status" value="1"/>
</dbReference>
<evidence type="ECO:0000313" key="6">
    <source>
        <dbReference type="EMBL" id="OOV88015.1"/>
    </source>
</evidence>
<dbReference type="Pfam" id="PF01037">
    <property type="entry name" value="AsnC_trans_reg"/>
    <property type="match status" value="1"/>
</dbReference>
<reference evidence="6" key="1">
    <citation type="submission" date="2017-02" db="EMBL/GenBank/DDBJ databases">
        <title>Draft Genome Sequence of the Salt Water Bacterium Oceanospirillum linum ATCC 11336.</title>
        <authorList>
            <person name="Trachtenberg A.M."/>
            <person name="Carney J.G."/>
            <person name="Linnane J.D."/>
            <person name="Rheaume B.A."/>
            <person name="Pitts N.L."/>
            <person name="Mykles D.L."/>
            <person name="Maclea K.S."/>
        </authorList>
    </citation>
    <scope>NUCLEOTIDE SEQUENCE [LARGE SCALE GENOMIC DNA]</scope>
    <source>
        <strain evidence="6">ATCC 11336</strain>
    </source>
</reference>
<gene>
    <name evidence="6" type="ORF">BTA35_0200170</name>
</gene>
<dbReference type="PRINTS" id="PR00033">
    <property type="entry name" value="HTHASNC"/>
</dbReference>
<evidence type="ECO:0000256" key="4">
    <source>
        <dbReference type="SAM" id="MobiDB-lite"/>
    </source>
</evidence>
<keyword evidence="3" id="KW-0804">Transcription</keyword>
<evidence type="ECO:0000313" key="7">
    <source>
        <dbReference type="Proteomes" id="UP000190064"/>
    </source>
</evidence>
<keyword evidence="2" id="KW-0238">DNA-binding</keyword>
<dbReference type="InterPro" id="IPR036390">
    <property type="entry name" value="WH_DNA-bd_sf"/>
</dbReference>
<dbReference type="AlphaFoldDB" id="A0A1T1HDX0"/>
<dbReference type="GO" id="GO:0006355">
    <property type="term" value="P:regulation of DNA-templated transcription"/>
    <property type="evidence" value="ECO:0007669"/>
    <property type="project" value="UniProtKB-ARBA"/>
</dbReference>
<accession>A0A1T1HDX0</accession>
<keyword evidence="1" id="KW-0805">Transcription regulation</keyword>
<dbReference type="GO" id="GO:0005829">
    <property type="term" value="C:cytosol"/>
    <property type="evidence" value="ECO:0007669"/>
    <property type="project" value="TreeGrafter"/>
</dbReference>